<dbReference type="Pfam" id="PF00106">
    <property type="entry name" value="adh_short"/>
    <property type="match status" value="1"/>
</dbReference>
<comment type="caution">
    <text evidence="4">The sequence shown here is derived from an EMBL/GenBank/DDBJ whole genome shotgun (WGS) entry which is preliminary data.</text>
</comment>
<dbReference type="PROSITE" id="PS00061">
    <property type="entry name" value="ADH_SHORT"/>
    <property type="match status" value="1"/>
</dbReference>
<proteinExistence type="inferred from homology"/>
<evidence type="ECO:0000256" key="1">
    <source>
        <dbReference type="ARBA" id="ARBA00006484"/>
    </source>
</evidence>
<reference evidence="4 5" key="1">
    <citation type="submission" date="2023-01" db="EMBL/GenBank/DDBJ databases">
        <title>Analysis of 21 Apiospora genomes using comparative genomics revels a genus with tremendous synthesis potential of carbohydrate active enzymes and secondary metabolites.</title>
        <authorList>
            <person name="Sorensen T."/>
        </authorList>
    </citation>
    <scope>NUCLEOTIDE SEQUENCE [LARGE SCALE GENOMIC DNA]</scope>
    <source>
        <strain evidence="4 5">CBS 117206</strain>
    </source>
</reference>
<dbReference type="SUPFAM" id="SSF51735">
    <property type="entry name" value="NAD(P)-binding Rossmann-fold domains"/>
    <property type="match status" value="1"/>
</dbReference>
<name>A0AAW0QPI2_9PEZI</name>
<dbReference type="AlphaFoldDB" id="A0AAW0QPI2"/>
<dbReference type="EMBL" id="JAQQWP010000006">
    <property type="protein sequence ID" value="KAK8113728.1"/>
    <property type="molecule type" value="Genomic_DNA"/>
</dbReference>
<keyword evidence="3" id="KW-0560">Oxidoreductase</keyword>
<dbReference type="InterPro" id="IPR002347">
    <property type="entry name" value="SDR_fam"/>
</dbReference>
<protein>
    <submittedName>
        <fullName evidence="4">Bli-4-like alcohol dehydrogenase</fullName>
    </submittedName>
</protein>
<keyword evidence="5" id="KW-1185">Reference proteome</keyword>
<evidence type="ECO:0000256" key="3">
    <source>
        <dbReference type="ARBA" id="ARBA00023002"/>
    </source>
</evidence>
<evidence type="ECO:0000313" key="4">
    <source>
        <dbReference type="EMBL" id="KAK8113728.1"/>
    </source>
</evidence>
<sequence>MTAPKFDPESDIPDLRGKVICVTGANVGLGKACVKHFARHGPAKIWLAARNAEKAKAAIADILEELGPGGDGGTPCEFLELDLASLASVQKAAQRLRAESPRLDILMLNAAVMCNPPGLTADGYELQFGTNYMGHALLTKLLLPLLLKSAAEIEPETEKDKDKPSDVRVVVLGSEAHKVALPKVGIDLGRLKSETMDVSSARRYGVSKLATVLFTRELAKRYPRVTVAAAHPGWVTTNLGHSMADSFMSPAVQGRIMSCLAHVPPFQTPDKGAKTQLWASVSKDVVSGEYYTAVGKGGTQSATAKSDDLARRLWEWTETELARFET</sequence>
<evidence type="ECO:0000256" key="2">
    <source>
        <dbReference type="ARBA" id="ARBA00022857"/>
    </source>
</evidence>
<dbReference type="Proteomes" id="UP001392437">
    <property type="component" value="Unassembled WGS sequence"/>
</dbReference>
<organism evidence="4 5">
    <name type="scientific">Apiospora kogelbergensis</name>
    <dbReference type="NCBI Taxonomy" id="1337665"/>
    <lineage>
        <taxon>Eukaryota</taxon>
        <taxon>Fungi</taxon>
        <taxon>Dikarya</taxon>
        <taxon>Ascomycota</taxon>
        <taxon>Pezizomycotina</taxon>
        <taxon>Sordariomycetes</taxon>
        <taxon>Xylariomycetidae</taxon>
        <taxon>Amphisphaeriales</taxon>
        <taxon>Apiosporaceae</taxon>
        <taxon>Apiospora</taxon>
    </lineage>
</organism>
<dbReference type="Gene3D" id="3.40.50.720">
    <property type="entry name" value="NAD(P)-binding Rossmann-like Domain"/>
    <property type="match status" value="1"/>
</dbReference>
<comment type="similarity">
    <text evidence="1">Belongs to the short-chain dehydrogenases/reductases (SDR) family.</text>
</comment>
<keyword evidence="2" id="KW-0521">NADP</keyword>
<dbReference type="InterPro" id="IPR036291">
    <property type="entry name" value="NAD(P)-bd_dom_sf"/>
</dbReference>
<accession>A0AAW0QPI2</accession>
<evidence type="ECO:0000313" key="5">
    <source>
        <dbReference type="Proteomes" id="UP001392437"/>
    </source>
</evidence>
<gene>
    <name evidence="4" type="ORF">PG999_005797</name>
</gene>
<dbReference type="PANTHER" id="PTHR24320">
    <property type="entry name" value="RETINOL DEHYDROGENASE"/>
    <property type="match status" value="1"/>
</dbReference>
<dbReference type="PANTHER" id="PTHR24320:SF282">
    <property type="entry name" value="WW DOMAIN-CONTAINING OXIDOREDUCTASE"/>
    <property type="match status" value="1"/>
</dbReference>
<dbReference type="PRINTS" id="PR00081">
    <property type="entry name" value="GDHRDH"/>
</dbReference>
<dbReference type="InterPro" id="IPR020904">
    <property type="entry name" value="Sc_DH/Rdtase_CS"/>
</dbReference>
<dbReference type="GO" id="GO:0016491">
    <property type="term" value="F:oxidoreductase activity"/>
    <property type="evidence" value="ECO:0007669"/>
    <property type="project" value="UniProtKB-KW"/>
</dbReference>